<proteinExistence type="predicted"/>
<keyword evidence="3" id="KW-1185">Reference proteome</keyword>
<sequence length="127" mass="14226">MWSPSEIPHHLTQQQEPGGKVRTDSWWAEGEKPTVMKSFSPQEQEGGVALRPTDWIREKAGTITKSTDEREKDAKAKDRREGELDTDASLQEQEEGGEWDSASQAKTIAEEFHPHGNPGNLEVDTDV</sequence>
<gene>
    <name evidence="2" type="ORF">NDU88_007573</name>
</gene>
<name>A0AAV7NX08_PLEWA</name>
<evidence type="ECO:0000313" key="3">
    <source>
        <dbReference type="Proteomes" id="UP001066276"/>
    </source>
</evidence>
<protein>
    <submittedName>
        <fullName evidence="2">Uncharacterized protein</fullName>
    </submittedName>
</protein>
<comment type="caution">
    <text evidence="2">The sequence shown here is derived from an EMBL/GenBank/DDBJ whole genome shotgun (WGS) entry which is preliminary data.</text>
</comment>
<dbReference type="EMBL" id="JANPWB010000012">
    <property type="protein sequence ID" value="KAJ1119387.1"/>
    <property type="molecule type" value="Genomic_DNA"/>
</dbReference>
<accession>A0AAV7NX08</accession>
<feature type="region of interest" description="Disordered" evidence="1">
    <location>
        <begin position="1"/>
        <end position="127"/>
    </location>
</feature>
<evidence type="ECO:0000313" key="2">
    <source>
        <dbReference type="EMBL" id="KAJ1119387.1"/>
    </source>
</evidence>
<dbReference type="Proteomes" id="UP001066276">
    <property type="component" value="Chromosome 8"/>
</dbReference>
<feature type="compositionally biased region" description="Basic and acidic residues" evidence="1">
    <location>
        <begin position="54"/>
        <end position="83"/>
    </location>
</feature>
<organism evidence="2 3">
    <name type="scientific">Pleurodeles waltl</name>
    <name type="common">Iberian ribbed newt</name>
    <dbReference type="NCBI Taxonomy" id="8319"/>
    <lineage>
        <taxon>Eukaryota</taxon>
        <taxon>Metazoa</taxon>
        <taxon>Chordata</taxon>
        <taxon>Craniata</taxon>
        <taxon>Vertebrata</taxon>
        <taxon>Euteleostomi</taxon>
        <taxon>Amphibia</taxon>
        <taxon>Batrachia</taxon>
        <taxon>Caudata</taxon>
        <taxon>Salamandroidea</taxon>
        <taxon>Salamandridae</taxon>
        <taxon>Pleurodelinae</taxon>
        <taxon>Pleurodeles</taxon>
    </lineage>
</organism>
<dbReference type="AlphaFoldDB" id="A0AAV7NX08"/>
<evidence type="ECO:0000256" key="1">
    <source>
        <dbReference type="SAM" id="MobiDB-lite"/>
    </source>
</evidence>
<feature type="compositionally biased region" description="Basic and acidic residues" evidence="1">
    <location>
        <begin position="19"/>
        <end position="34"/>
    </location>
</feature>
<reference evidence="2" key="1">
    <citation type="journal article" date="2022" name="bioRxiv">
        <title>Sequencing and chromosome-scale assembly of the giantPleurodeles waltlgenome.</title>
        <authorList>
            <person name="Brown T."/>
            <person name="Elewa A."/>
            <person name="Iarovenko S."/>
            <person name="Subramanian E."/>
            <person name="Araus A.J."/>
            <person name="Petzold A."/>
            <person name="Susuki M."/>
            <person name="Suzuki K.-i.T."/>
            <person name="Hayashi T."/>
            <person name="Toyoda A."/>
            <person name="Oliveira C."/>
            <person name="Osipova E."/>
            <person name="Leigh N.D."/>
            <person name="Simon A."/>
            <person name="Yun M.H."/>
        </authorList>
    </citation>
    <scope>NUCLEOTIDE SEQUENCE</scope>
    <source>
        <strain evidence="2">20211129_DDA</strain>
        <tissue evidence="2">Liver</tissue>
    </source>
</reference>